<keyword evidence="2" id="KW-1185">Reference proteome</keyword>
<proteinExistence type="predicted"/>
<dbReference type="EMBL" id="CABIJS010000555">
    <property type="protein sequence ID" value="VUZ53314.1"/>
    <property type="molecule type" value="Genomic_DNA"/>
</dbReference>
<dbReference type="AlphaFoldDB" id="A0A564Z3D4"/>
<dbReference type="Proteomes" id="UP000321570">
    <property type="component" value="Unassembled WGS sequence"/>
</dbReference>
<evidence type="ECO:0000313" key="1">
    <source>
        <dbReference type="EMBL" id="VUZ53314.1"/>
    </source>
</evidence>
<accession>A0A564Z3D4</accession>
<reference evidence="1 2" key="1">
    <citation type="submission" date="2019-07" db="EMBL/GenBank/DDBJ databases">
        <authorList>
            <person name="Jastrzebski P J."/>
            <person name="Paukszto L."/>
            <person name="Jastrzebski P J."/>
        </authorList>
    </citation>
    <scope>NUCLEOTIDE SEQUENCE [LARGE SCALE GENOMIC DNA]</scope>
    <source>
        <strain evidence="1 2">WMS-il1</strain>
    </source>
</reference>
<organism evidence="1 2">
    <name type="scientific">Hymenolepis diminuta</name>
    <name type="common">Rat tapeworm</name>
    <dbReference type="NCBI Taxonomy" id="6216"/>
    <lineage>
        <taxon>Eukaryota</taxon>
        <taxon>Metazoa</taxon>
        <taxon>Spiralia</taxon>
        <taxon>Lophotrochozoa</taxon>
        <taxon>Platyhelminthes</taxon>
        <taxon>Cestoda</taxon>
        <taxon>Eucestoda</taxon>
        <taxon>Cyclophyllidea</taxon>
        <taxon>Hymenolepididae</taxon>
        <taxon>Hymenolepis</taxon>
    </lineage>
</organism>
<evidence type="ECO:0000313" key="2">
    <source>
        <dbReference type="Proteomes" id="UP000321570"/>
    </source>
</evidence>
<protein>
    <submittedName>
        <fullName evidence="1">Uncharacterized protein</fullName>
    </submittedName>
</protein>
<name>A0A564Z3D4_HYMDI</name>
<sequence>MVFIEILRFWSYCFHQRGGFDVMGMRINFLFNQAPPRSTPRVWGVRRWLEV</sequence>
<gene>
    <name evidence="1" type="ORF">WMSIL1_LOCUS11762</name>
</gene>